<evidence type="ECO:0000256" key="1">
    <source>
        <dbReference type="ARBA" id="ARBA00001966"/>
    </source>
</evidence>
<comment type="cofactor">
    <cofactor evidence="1">
        <name>[4Fe-4S] cluster</name>
        <dbReference type="ChEBI" id="CHEBI:49883"/>
    </cofactor>
</comment>
<dbReference type="GO" id="GO:0051539">
    <property type="term" value="F:4 iron, 4 sulfur cluster binding"/>
    <property type="evidence" value="ECO:0007669"/>
    <property type="project" value="UniProtKB-KW"/>
</dbReference>
<protein>
    <recommendedName>
        <fullName evidence="11">HhH-GPD domain-containing protein</fullName>
    </recommendedName>
</protein>
<evidence type="ECO:0000256" key="6">
    <source>
        <dbReference type="ARBA" id="ARBA00023004"/>
    </source>
</evidence>
<dbReference type="SMART" id="SM00525">
    <property type="entry name" value="FES"/>
    <property type="match status" value="1"/>
</dbReference>
<evidence type="ECO:0000256" key="4">
    <source>
        <dbReference type="ARBA" id="ARBA00022485"/>
    </source>
</evidence>
<dbReference type="Pfam" id="PF15629">
    <property type="entry name" value="Perm-CXXC"/>
    <property type="match status" value="1"/>
</dbReference>
<feature type="compositionally biased region" description="Basic and acidic residues" evidence="10">
    <location>
        <begin position="1165"/>
        <end position="1184"/>
    </location>
</feature>
<evidence type="ECO:0000256" key="3">
    <source>
        <dbReference type="ARBA" id="ARBA00005646"/>
    </source>
</evidence>
<evidence type="ECO:0000256" key="8">
    <source>
        <dbReference type="ARBA" id="ARBA00023125"/>
    </source>
</evidence>
<feature type="domain" description="HhH-GPD" evidence="11">
    <location>
        <begin position="1189"/>
        <end position="1349"/>
    </location>
</feature>
<keyword evidence="8" id="KW-0238">DNA-binding</keyword>
<name>A0AAW1W9Q7_RUBAR</name>
<keyword evidence="4" id="KW-0004">4Fe-4S</keyword>
<dbReference type="GO" id="GO:0019104">
    <property type="term" value="F:DNA N-glycosylase activity"/>
    <property type="evidence" value="ECO:0007669"/>
    <property type="project" value="InterPro"/>
</dbReference>
<dbReference type="FunFam" id="1.10.1670.10:FF:000004">
    <property type="entry name" value="DNA glycosylase/AP lyase ROS1"/>
    <property type="match status" value="1"/>
</dbReference>
<dbReference type="EMBL" id="JBEDUW010000006">
    <property type="protein sequence ID" value="KAK9921162.1"/>
    <property type="molecule type" value="Genomic_DNA"/>
</dbReference>
<comment type="subcellular location">
    <subcellularLocation>
        <location evidence="2">Nucleus</location>
    </subcellularLocation>
</comment>
<feature type="region of interest" description="Disordered" evidence="10">
    <location>
        <begin position="1150"/>
        <end position="1191"/>
    </location>
</feature>
<feature type="compositionally biased region" description="Basic and acidic residues" evidence="10">
    <location>
        <begin position="266"/>
        <end position="279"/>
    </location>
</feature>
<dbReference type="GO" id="GO:0006284">
    <property type="term" value="P:base-excision repair"/>
    <property type="evidence" value="ECO:0007669"/>
    <property type="project" value="InterPro"/>
</dbReference>
<dbReference type="SUPFAM" id="SSF48150">
    <property type="entry name" value="DNA-glycosylase"/>
    <property type="match status" value="1"/>
</dbReference>
<keyword evidence="7" id="KW-0411">Iron-sulfur</keyword>
<evidence type="ECO:0000313" key="13">
    <source>
        <dbReference type="Proteomes" id="UP001457282"/>
    </source>
</evidence>
<dbReference type="InterPro" id="IPR023170">
    <property type="entry name" value="HhH_base_excis_C"/>
</dbReference>
<evidence type="ECO:0000256" key="9">
    <source>
        <dbReference type="ARBA" id="ARBA00023242"/>
    </source>
</evidence>
<dbReference type="InterPro" id="IPR028924">
    <property type="entry name" value="Perm-CXXC"/>
</dbReference>
<evidence type="ECO:0000313" key="12">
    <source>
        <dbReference type="EMBL" id="KAK9921162.1"/>
    </source>
</evidence>
<evidence type="ECO:0000256" key="10">
    <source>
        <dbReference type="SAM" id="MobiDB-lite"/>
    </source>
</evidence>
<organism evidence="12 13">
    <name type="scientific">Rubus argutus</name>
    <name type="common">Southern blackberry</name>
    <dbReference type="NCBI Taxonomy" id="59490"/>
    <lineage>
        <taxon>Eukaryota</taxon>
        <taxon>Viridiplantae</taxon>
        <taxon>Streptophyta</taxon>
        <taxon>Embryophyta</taxon>
        <taxon>Tracheophyta</taxon>
        <taxon>Spermatophyta</taxon>
        <taxon>Magnoliopsida</taxon>
        <taxon>eudicotyledons</taxon>
        <taxon>Gunneridae</taxon>
        <taxon>Pentapetalae</taxon>
        <taxon>rosids</taxon>
        <taxon>fabids</taxon>
        <taxon>Rosales</taxon>
        <taxon>Rosaceae</taxon>
        <taxon>Rosoideae</taxon>
        <taxon>Rosoideae incertae sedis</taxon>
        <taxon>Rubus</taxon>
    </lineage>
</organism>
<dbReference type="InterPro" id="IPR003265">
    <property type="entry name" value="HhH-GPD_domain"/>
</dbReference>
<feature type="region of interest" description="Disordered" evidence="10">
    <location>
        <begin position="914"/>
        <end position="935"/>
    </location>
</feature>
<proteinExistence type="inferred from homology"/>
<gene>
    <name evidence="12" type="ORF">M0R45_029685</name>
</gene>
<comment type="similarity">
    <text evidence="3">Belongs to the DNA glycosylase family. DEMETER subfamily.</text>
</comment>
<feature type="region of interest" description="Disordered" evidence="10">
    <location>
        <begin position="198"/>
        <end position="279"/>
    </location>
</feature>
<accession>A0AAW1W9Q7</accession>
<dbReference type="CDD" id="cd00056">
    <property type="entry name" value="ENDO3c"/>
    <property type="match status" value="1"/>
</dbReference>
<feature type="compositionally biased region" description="Basic residues" evidence="10">
    <location>
        <begin position="215"/>
        <end position="224"/>
    </location>
</feature>
<dbReference type="InterPro" id="IPR028925">
    <property type="entry name" value="RRM_DME"/>
</dbReference>
<keyword evidence="13" id="KW-1185">Reference proteome</keyword>
<dbReference type="GO" id="GO:0003906">
    <property type="term" value="F:DNA-(apurinic or apyrimidinic site) endonuclease activity"/>
    <property type="evidence" value="ECO:0007669"/>
    <property type="project" value="UniProtKB-ARBA"/>
</dbReference>
<evidence type="ECO:0000256" key="2">
    <source>
        <dbReference type="ARBA" id="ARBA00004123"/>
    </source>
</evidence>
<feature type="compositionally biased region" description="Low complexity" evidence="10">
    <location>
        <begin position="414"/>
        <end position="427"/>
    </location>
</feature>
<sequence length="1727" mass="193732">MDMNEQRKDALQDWGSSCIAPTTPYKPILPKPSQQQKHHEFFMAPNKFPFALQATEGNNGAGPVGAGNTLEMSREVPCIDLLALAHAASSAADNNATMHGEPQYEVPLPHHLPYDLNSLPETTYGQFVPITPEKASLNVDHRKDQQIEEQMNAGATTFEIFELGNNNDLAKPTTDSSHTIVSTQLQESQTLLQENHNIVKGGNDSIDLNKTPQLKQRRRKHRPKVIREGKPKQPPKPRSTKETPVRRKYVRKDALNKNATPPPPKEIGERTDSNKLESTKRSCRKVLNFDMEEPGDDISSCRSFNSGADTQVQNFCTKGVASRSSVQVGSGINSMVNNTRIGLAHELVVSTNQWLKDHLSQQAPATPLPTGNSSVQAREYVDCQKDFAEGKARASAQVGQENAVQIMLDGDTRSSSQSPNDSNCSSSMILRKEKEQVKGSKRKYSDAVEHTDPRNRNLLGVHYNNMQAYNNMMSYVHFPYIYKKKRTDKAYTSIISSTSCRVTMAENVWRQSKLQAVESILPLYQAQSSKRRRSKGPTRVRDLASLIRTPEHILLQKTSLSKQPPADGNGQRAMNFNSTQSCMDALVTDVGATLAKKKRTKRSSLTSSHRSLVLYKNQSFVSGSSGVPPEVACTQILSVDAITDQLKCLNINRESSKFAYQGYNVIYDTQKQENNALVLYRRDGTVVPFEGSFDPIKKRRPRPKVDLDEETDKVWKLLMDNINSEGIDGTDEQKAKWWEEERRVFQGRADSFIARMHLVQGDRRFSPWKGSVVDSVVGVFLTQNVSDHLSSSAFMSLAARFPLKSESNQKASNEEVASLAADEPEVCTSEISNQPVCDCSSITFHDTEHSEEKVVNSNENTDTTSEGIISTNETDCKLSHSLINRSTAKNPRTVSECCTGEDLRTGYDVVSSQNSVVHSTSHTGEKTGSCESNSETEDVPNTCQNNSLDHSPLFLQKAEVCSLRCNHMSSHDKLNCECYQPICMQHDDQRKYIDRGGASQDPSSNCSHPIPNSAVQQVDCSDLFEEVIQSSNISKNKYEDSPGEQSALTAESASQYTISNKLTVNDQDAQRCFSESCSCIELGRNNVVQSQFRVGGNLNKVDVHAEVHKNKIQQNCNVSGETTDIMHKGLESDLSSNKQGHSMLNEFSKVNAATSKTKNRRPGKEKKAPQDWDKLRERAEPNGKKREKTAKTMDSVDWEAIRTANVNDIAQTIKERGMNNMLAERIKEFLNRLVREHGSVDLEWLRDVPPDQAKEYLLSFRGLGLKSVECVRLLTLHHLAFPVDTNVGRIAVRLGWVPLQPLPESLQLHLLELYPVLESIQKYLWPRLCKLDQRTLYELHYQMITFGKVFCTKSKPNCNACPMRGECRHFASAFASARLALPGPEEKSIVSATEDRTAYPNPAEINNRMPLPLPLPHPQTTIQLEGNHQFEASQLSESKSALGYCEPIIEEPKTPEPECTQIAEDIEDFYEDPEEIPTIKLNMEQFAQNLQSYMQQNMELQEGEMSKALVALTPDAASLPMPKLKNVSRLRTEHQVYELPDSHPLLERLGLDKREPDDPCYYLLAIWTPGETANSIQPPENRCSSQELGKLCDDKECFQCNSAREAYSQTVRGTLLIPCRTAMRGSFPLNGTYFQVNEVFADHDSSLEPLDVPRGWLWNLNRRTVYFGTSIPTIFKGLTTPEIQHCFWRGFVCVRGFDQKSRGPRPLMARLHFPASRLAKPKDKKDE</sequence>
<reference evidence="12 13" key="1">
    <citation type="journal article" date="2023" name="G3 (Bethesda)">
        <title>A chromosome-length genome assembly and annotation of blackberry (Rubus argutus, cv. 'Hillquist').</title>
        <authorList>
            <person name="Bruna T."/>
            <person name="Aryal R."/>
            <person name="Dudchenko O."/>
            <person name="Sargent D.J."/>
            <person name="Mead D."/>
            <person name="Buti M."/>
            <person name="Cavallini A."/>
            <person name="Hytonen T."/>
            <person name="Andres J."/>
            <person name="Pham M."/>
            <person name="Weisz D."/>
            <person name="Mascagni F."/>
            <person name="Usai G."/>
            <person name="Natali L."/>
            <person name="Bassil N."/>
            <person name="Fernandez G.E."/>
            <person name="Lomsadze A."/>
            <person name="Armour M."/>
            <person name="Olukolu B."/>
            <person name="Poorten T."/>
            <person name="Britton C."/>
            <person name="Davik J."/>
            <person name="Ashrafi H."/>
            <person name="Aiden E.L."/>
            <person name="Borodovsky M."/>
            <person name="Worthington M."/>
        </authorList>
    </citation>
    <scope>NUCLEOTIDE SEQUENCE [LARGE SCALE GENOMIC DNA]</scope>
    <source>
        <strain evidence="12">PI 553951</strain>
    </source>
</reference>
<keyword evidence="6" id="KW-0408">Iron</keyword>
<dbReference type="InterPro" id="IPR003651">
    <property type="entry name" value="Endonuclease3_FeS-loop_motif"/>
</dbReference>
<dbReference type="Proteomes" id="UP001457282">
    <property type="component" value="Unassembled WGS sequence"/>
</dbReference>
<dbReference type="SMART" id="SM00478">
    <property type="entry name" value="ENDO3c"/>
    <property type="match status" value="1"/>
</dbReference>
<evidence type="ECO:0000256" key="7">
    <source>
        <dbReference type="ARBA" id="ARBA00023014"/>
    </source>
</evidence>
<feature type="region of interest" description="Disordered" evidence="10">
    <location>
        <begin position="410"/>
        <end position="449"/>
    </location>
</feature>
<evidence type="ECO:0000259" key="11">
    <source>
        <dbReference type="SMART" id="SM00478"/>
    </source>
</evidence>
<feature type="compositionally biased region" description="Basic and acidic residues" evidence="10">
    <location>
        <begin position="430"/>
        <end position="449"/>
    </location>
</feature>
<dbReference type="PANTHER" id="PTHR46213">
    <property type="entry name" value="TRANSCRIPTIONAL ACTIVATOR DEMETER"/>
    <property type="match status" value="1"/>
</dbReference>
<dbReference type="GO" id="GO:0005634">
    <property type="term" value="C:nucleus"/>
    <property type="evidence" value="ECO:0007669"/>
    <property type="project" value="UniProtKB-SubCell"/>
</dbReference>
<comment type="caution">
    <text evidence="12">The sequence shown here is derived from an EMBL/GenBank/DDBJ whole genome shotgun (WGS) entry which is preliminary data.</text>
</comment>
<feature type="compositionally biased region" description="Basic and acidic residues" evidence="10">
    <location>
        <begin position="239"/>
        <end position="255"/>
    </location>
</feature>
<dbReference type="Gene3D" id="1.10.1670.10">
    <property type="entry name" value="Helix-hairpin-Helix base-excision DNA repair enzymes (C-terminal)"/>
    <property type="match status" value="1"/>
</dbReference>
<dbReference type="GO" id="GO:0003677">
    <property type="term" value="F:DNA binding"/>
    <property type="evidence" value="ECO:0007669"/>
    <property type="project" value="UniProtKB-KW"/>
</dbReference>
<dbReference type="InterPro" id="IPR044811">
    <property type="entry name" value="DME/ROS1"/>
</dbReference>
<dbReference type="GO" id="GO:0046872">
    <property type="term" value="F:metal ion binding"/>
    <property type="evidence" value="ECO:0007669"/>
    <property type="project" value="UniProtKB-KW"/>
</dbReference>
<dbReference type="PANTHER" id="PTHR46213:SF13">
    <property type="entry name" value="DEMETER-LIKE PROTEIN 2-RELATED"/>
    <property type="match status" value="1"/>
</dbReference>
<dbReference type="Pfam" id="PF15628">
    <property type="entry name" value="RRM_DME"/>
    <property type="match status" value="1"/>
</dbReference>
<keyword evidence="9" id="KW-0539">Nucleus</keyword>
<evidence type="ECO:0000256" key="5">
    <source>
        <dbReference type="ARBA" id="ARBA00022723"/>
    </source>
</evidence>
<keyword evidence="5" id="KW-0479">Metal-binding</keyword>
<dbReference type="GO" id="GO:0035514">
    <property type="term" value="F:DNA demethylase activity"/>
    <property type="evidence" value="ECO:0007669"/>
    <property type="project" value="InterPro"/>
</dbReference>
<dbReference type="Gene3D" id="1.10.340.30">
    <property type="entry name" value="Hypothetical protein, domain 2"/>
    <property type="match status" value="1"/>
</dbReference>
<dbReference type="InterPro" id="IPR011257">
    <property type="entry name" value="DNA_glycosylase"/>
</dbReference>
<dbReference type="GO" id="GO:0141166">
    <property type="term" value="P:chromosomal 5-methylcytosine DNA demethylation pathway"/>
    <property type="evidence" value="ECO:0007669"/>
    <property type="project" value="InterPro"/>
</dbReference>